<dbReference type="GO" id="GO:0000155">
    <property type="term" value="F:phosphorelay sensor kinase activity"/>
    <property type="evidence" value="ECO:0007669"/>
    <property type="project" value="InterPro"/>
</dbReference>
<keyword evidence="13" id="KW-1185">Reference proteome</keyword>
<keyword evidence="4" id="KW-0808">Transferase</keyword>
<comment type="catalytic activity">
    <reaction evidence="1">
        <text>ATP + protein L-histidine = ADP + protein N-phospho-L-histidine.</text>
        <dbReference type="EC" id="2.7.13.3"/>
    </reaction>
</comment>
<dbReference type="InterPro" id="IPR013783">
    <property type="entry name" value="Ig-like_fold"/>
</dbReference>
<dbReference type="GO" id="GO:0016020">
    <property type="term" value="C:membrane"/>
    <property type="evidence" value="ECO:0007669"/>
    <property type="project" value="InterPro"/>
</dbReference>
<dbReference type="CDD" id="cd16917">
    <property type="entry name" value="HATPase_UhpB-NarQ-NarX-like"/>
    <property type="match status" value="1"/>
</dbReference>
<feature type="domain" description="Two component regulator three Y" evidence="10">
    <location>
        <begin position="710"/>
        <end position="772"/>
    </location>
</feature>
<evidence type="ECO:0000259" key="10">
    <source>
        <dbReference type="Pfam" id="PF07495"/>
    </source>
</evidence>
<evidence type="ECO:0000256" key="8">
    <source>
        <dbReference type="ARBA" id="ARBA00023012"/>
    </source>
</evidence>
<dbReference type="SUPFAM" id="SSF55874">
    <property type="entry name" value="ATPase domain of HSP90 chaperone/DNA topoisomerase II/histidine kinase"/>
    <property type="match status" value="1"/>
</dbReference>
<feature type="transmembrane region" description="Helical" evidence="9">
    <location>
        <begin position="779"/>
        <end position="797"/>
    </location>
</feature>
<evidence type="ECO:0000256" key="2">
    <source>
        <dbReference type="ARBA" id="ARBA00012438"/>
    </source>
</evidence>
<evidence type="ECO:0000256" key="1">
    <source>
        <dbReference type="ARBA" id="ARBA00000085"/>
    </source>
</evidence>
<dbReference type="Gene3D" id="2.130.10.10">
    <property type="entry name" value="YVTN repeat-like/Quinoprotein amine dehydrogenase"/>
    <property type="match status" value="3"/>
</dbReference>
<evidence type="ECO:0000256" key="4">
    <source>
        <dbReference type="ARBA" id="ARBA00022679"/>
    </source>
</evidence>
<dbReference type="EC" id="2.7.13.3" evidence="2"/>
<dbReference type="InterPro" id="IPR011712">
    <property type="entry name" value="Sig_transdc_His_kin_sub3_dim/P"/>
</dbReference>
<protein>
    <recommendedName>
        <fullName evidence="2">histidine kinase</fullName>
        <ecNumber evidence="2">2.7.13.3</ecNumber>
    </recommendedName>
</protein>
<dbReference type="Gene3D" id="1.20.5.1930">
    <property type="match status" value="1"/>
</dbReference>
<evidence type="ECO:0000259" key="11">
    <source>
        <dbReference type="Pfam" id="PF07730"/>
    </source>
</evidence>
<dbReference type="Pfam" id="PF07730">
    <property type="entry name" value="HisKA_3"/>
    <property type="match status" value="1"/>
</dbReference>
<dbReference type="OrthoDB" id="9806995at2"/>
<keyword evidence="7" id="KW-0067">ATP-binding</keyword>
<dbReference type="Gene3D" id="2.60.40.10">
    <property type="entry name" value="Immunoglobulins"/>
    <property type="match status" value="1"/>
</dbReference>
<accession>A0A2Z4G6J6</accession>
<name>A0A2Z4G6J6_9BACT</name>
<dbReference type="Proteomes" id="UP000249873">
    <property type="component" value="Chromosome"/>
</dbReference>
<organism evidence="12 13">
    <name type="scientific">Arcticibacterium luteifluviistationis</name>
    <dbReference type="NCBI Taxonomy" id="1784714"/>
    <lineage>
        <taxon>Bacteria</taxon>
        <taxon>Pseudomonadati</taxon>
        <taxon>Bacteroidota</taxon>
        <taxon>Cytophagia</taxon>
        <taxon>Cytophagales</taxon>
        <taxon>Leadbetterellaceae</taxon>
        <taxon>Arcticibacterium</taxon>
    </lineage>
</organism>
<keyword evidence="9" id="KW-1133">Transmembrane helix</keyword>
<evidence type="ECO:0000256" key="7">
    <source>
        <dbReference type="ARBA" id="ARBA00022840"/>
    </source>
</evidence>
<dbReference type="Gene3D" id="3.30.565.10">
    <property type="entry name" value="Histidine kinase-like ATPase, C-terminal domain"/>
    <property type="match status" value="1"/>
</dbReference>
<evidence type="ECO:0000313" key="13">
    <source>
        <dbReference type="Proteomes" id="UP000249873"/>
    </source>
</evidence>
<keyword evidence="6" id="KW-0418">Kinase</keyword>
<sequence length="1007" mass="115462">MFACKKDTELDETADKEKGVLTAMAKADTNLYFKSFSTADGLISSELLNVFTDSYGYVWTATGKGVMRFDGKTFTPFFDDIETNVRLQGATSFFEDRVGKLWLFSGAGYLHWYDREANKMVAVSTKLENGWLAERPMNIMQADSTHLWIGGYGGLQKINIENDSTEVFPVEKIRNMDWPHEEKVRIEIIKKDLTGQIWLGTKKFGLVKFDPISGTYDFLRDKPAFSNIILDDWITDIEIDADGTFWISDFEQGLVHFDPKAEKVLDFIEIEDLLNSPYKVAIREVLKEGNLMWLATNFHGLVLLDLDTKRIVRQFTTENSDLPSNEVMTIGRDTQNNYWLSGSHLIAASSMFYKFKSTALGNNLPVYDLAKTDNGILASTKKGIYSINEKDEIKKASLDNLGYFGLYQSADKQIWAGSSFKNYVLSPDLKKTNRTYNYDLLVDSVGNYLRRGLRIMEDSQGKIWMIDNWNRLKYIDPTSGKIQNIFELAQDPISKKFIQVKTILDDPQRERLLIGTDIGLVTLNYQNFEVKYITKTPQHKETVKYLYRDKHGKIWGIFANKIFEINAHDFSLSPLIIKDKEFAKNFNWIVEEPLNTYWMQSSLGIIKYENEKSALFKNSNFSEGSFNKPAPVVTYQGKVYFGGENGVSTIDPSLLKINNIPPFINLNAVRIPFKNETSSYDSTISIGKKEALELDYYQNRLSFQFEALHFKDPSANTIKYKLAGYDDNFTTLTSNKEANYTNLNSGKYQLIFAAANSDGIWSKEKIFNITIHPPWYKTWWAFVLYVLFAAAAIYGWIRYRVFMKLQKFKATEDIRTKISADLHDDVGSILTGLSMKSELMALGVKEIEPESLNKISEMAREAMERMRDTVWAIDSRKDKYENLLDRMNAYANTNLPLKDFQYDFDTTGFNPKSFIQPDVRQSLYLIFKEAITNLLKHSDGDKVTINLYQESKTLYMQIKDNGLLKNDIPSDGLGQSNMKARAEKIGGVFRTYYDQGFIVEVALKQAS</sequence>
<dbReference type="EMBL" id="CP029480">
    <property type="protein sequence ID" value="AWV96769.1"/>
    <property type="molecule type" value="Genomic_DNA"/>
</dbReference>
<dbReference type="GO" id="GO:0005524">
    <property type="term" value="F:ATP binding"/>
    <property type="evidence" value="ECO:0007669"/>
    <property type="project" value="UniProtKB-KW"/>
</dbReference>
<reference evidence="12 13" key="1">
    <citation type="submission" date="2018-05" db="EMBL/GenBank/DDBJ databases">
        <title>Complete genome sequence of Arcticibacterium luteifluviistationis SM1504T, a cytophagaceae bacterium isolated from Arctic surface seawater.</title>
        <authorList>
            <person name="Li Y."/>
            <person name="Qin Q.-L."/>
        </authorList>
    </citation>
    <scope>NUCLEOTIDE SEQUENCE [LARGE SCALE GENOMIC DNA]</scope>
    <source>
        <strain evidence="12 13">SM1504</strain>
    </source>
</reference>
<evidence type="ECO:0000256" key="5">
    <source>
        <dbReference type="ARBA" id="ARBA00022741"/>
    </source>
</evidence>
<gene>
    <name evidence="12" type="ORF">DJ013_00600</name>
</gene>
<evidence type="ECO:0000256" key="3">
    <source>
        <dbReference type="ARBA" id="ARBA00022553"/>
    </source>
</evidence>
<dbReference type="InterPro" id="IPR015943">
    <property type="entry name" value="WD40/YVTN_repeat-like_dom_sf"/>
</dbReference>
<dbReference type="PANTHER" id="PTHR24421:SF10">
    <property type="entry name" value="NITRATE_NITRITE SENSOR PROTEIN NARQ"/>
    <property type="match status" value="1"/>
</dbReference>
<keyword evidence="5" id="KW-0547">Nucleotide-binding</keyword>
<evidence type="ECO:0000256" key="9">
    <source>
        <dbReference type="SAM" id="Phobius"/>
    </source>
</evidence>
<evidence type="ECO:0000313" key="12">
    <source>
        <dbReference type="EMBL" id="AWV96769.1"/>
    </source>
</evidence>
<dbReference type="InterPro" id="IPR036890">
    <property type="entry name" value="HATPase_C_sf"/>
</dbReference>
<dbReference type="InterPro" id="IPR011123">
    <property type="entry name" value="Y_Y_Y"/>
</dbReference>
<dbReference type="GO" id="GO:0046983">
    <property type="term" value="F:protein dimerization activity"/>
    <property type="evidence" value="ECO:0007669"/>
    <property type="project" value="InterPro"/>
</dbReference>
<keyword evidence="9" id="KW-0812">Transmembrane</keyword>
<feature type="domain" description="Signal transduction histidine kinase subgroup 3 dimerisation and phosphoacceptor" evidence="11">
    <location>
        <begin position="815"/>
        <end position="874"/>
    </location>
</feature>
<keyword evidence="8" id="KW-0902">Two-component regulatory system</keyword>
<dbReference type="SUPFAM" id="SSF63829">
    <property type="entry name" value="Calcium-dependent phosphotriesterase"/>
    <property type="match status" value="1"/>
</dbReference>
<keyword evidence="9" id="KW-0472">Membrane</keyword>
<proteinExistence type="predicted"/>
<dbReference type="PANTHER" id="PTHR24421">
    <property type="entry name" value="NITRATE/NITRITE SENSOR PROTEIN NARX-RELATED"/>
    <property type="match status" value="1"/>
</dbReference>
<dbReference type="InterPro" id="IPR050482">
    <property type="entry name" value="Sensor_HK_TwoCompSys"/>
</dbReference>
<dbReference type="Pfam" id="PF07495">
    <property type="entry name" value="Y_Y_Y"/>
    <property type="match status" value="1"/>
</dbReference>
<keyword evidence="3" id="KW-0597">Phosphoprotein</keyword>
<dbReference type="KEGG" id="als:DJ013_00600"/>
<dbReference type="SUPFAM" id="SSF101898">
    <property type="entry name" value="NHL repeat"/>
    <property type="match status" value="1"/>
</dbReference>
<dbReference type="AlphaFoldDB" id="A0A2Z4G6J6"/>
<evidence type="ECO:0000256" key="6">
    <source>
        <dbReference type="ARBA" id="ARBA00022777"/>
    </source>
</evidence>